<reference evidence="2" key="1">
    <citation type="journal article" date="2019" name="Int. J. Syst. Evol. Microbiol.">
        <title>The Global Catalogue of Microorganisms (GCM) 10K type strain sequencing project: providing services to taxonomists for standard genome sequencing and annotation.</title>
        <authorList>
            <consortium name="The Broad Institute Genomics Platform"/>
            <consortium name="The Broad Institute Genome Sequencing Center for Infectious Disease"/>
            <person name="Wu L."/>
            <person name="Ma J."/>
        </authorList>
    </citation>
    <scope>NUCLEOTIDE SEQUENCE [LARGE SCALE GENOMIC DNA]</scope>
    <source>
        <strain evidence="2">JCM 17759</strain>
    </source>
</reference>
<dbReference type="EMBL" id="BAABGA010000010">
    <property type="protein sequence ID" value="GAA4447114.1"/>
    <property type="molecule type" value="Genomic_DNA"/>
</dbReference>
<sequence>MLEMEMVSRIANIVIPPSAVALSSSRKLHPALGPPIELPNDYLEFLQVFGTGCFSDSRFKLCVLNITHRPSISFTAETLFSAARDYGHHILGQTYEAYPSAPGILPWGCDDQGLSLNWLVDGPPGTWKTVVGRIDYVVYDYGMAQLIHNCVSGSIPFYSDGIFGPDIAFTSC</sequence>
<evidence type="ECO:0000313" key="2">
    <source>
        <dbReference type="Proteomes" id="UP001500840"/>
    </source>
</evidence>
<dbReference type="RefSeq" id="WP_345319763.1">
    <property type="nucleotide sequence ID" value="NZ_BAABGA010000010.1"/>
</dbReference>
<protein>
    <submittedName>
        <fullName evidence="1">Uncharacterized protein</fullName>
    </submittedName>
</protein>
<name>A0ABP8MD15_9BACT</name>
<evidence type="ECO:0000313" key="1">
    <source>
        <dbReference type="EMBL" id="GAA4447114.1"/>
    </source>
</evidence>
<organism evidence="1 2">
    <name type="scientific">Novipirellula rosea</name>
    <dbReference type="NCBI Taxonomy" id="1031540"/>
    <lineage>
        <taxon>Bacteria</taxon>
        <taxon>Pseudomonadati</taxon>
        <taxon>Planctomycetota</taxon>
        <taxon>Planctomycetia</taxon>
        <taxon>Pirellulales</taxon>
        <taxon>Pirellulaceae</taxon>
        <taxon>Novipirellula</taxon>
    </lineage>
</organism>
<gene>
    <name evidence="1" type="ORF">GCM10023156_08780</name>
</gene>
<dbReference type="Proteomes" id="UP001500840">
    <property type="component" value="Unassembled WGS sequence"/>
</dbReference>
<comment type="caution">
    <text evidence="1">The sequence shown here is derived from an EMBL/GenBank/DDBJ whole genome shotgun (WGS) entry which is preliminary data.</text>
</comment>
<proteinExistence type="predicted"/>
<keyword evidence="2" id="KW-1185">Reference proteome</keyword>
<accession>A0ABP8MD15</accession>